<proteinExistence type="predicted"/>
<sequence length="393" mass="41421">MTDLKKRSLLRVAALATVAAAGLAGCGKQETPAPAAPAAAPTPTAAAPAPAPAPAAAPLKIAFAYVGPVGDGGWTFAHDNGRKAVEKEFGSKVVTSFVENVPESADAERVIREMASSGNKLIFGTTFGYMEPMDKVAKDFKDVKFEHATGYKTAENLRTYDSRTYEGAYMAGVIAGAMTKSNTLGVVGSVPIPEVVRNINAFTLGAQSVNPKVKTRVVWVNKWFDPPNETAAATSLINGGADVLMQNTDSSAVLQTAEKMGKRAFGWDSDMTAYGPKAHLGSAIINWGPYYIKAVGDALNNTWSTGQSWWGVKEGAIDMVSVAADVPEETKKKVDEIRAGLKAGTFQIWKGPIADNTGKEVLAKDAVADDKFLGGVNFYVKGVEGKVPGGEKK</sequence>
<keyword evidence="1 3" id="KW-0732">Signal</keyword>
<dbReference type="InterPro" id="IPR052910">
    <property type="entry name" value="ABC-Purine-Binding"/>
</dbReference>
<feature type="chain" id="PRO_5047406536" evidence="3">
    <location>
        <begin position="25"/>
        <end position="393"/>
    </location>
</feature>
<feature type="signal peptide" evidence="3">
    <location>
        <begin position="1"/>
        <end position="24"/>
    </location>
</feature>
<evidence type="ECO:0000256" key="3">
    <source>
        <dbReference type="SAM" id="SignalP"/>
    </source>
</evidence>
<feature type="compositionally biased region" description="Low complexity" evidence="2">
    <location>
        <begin position="31"/>
        <end position="48"/>
    </location>
</feature>
<protein>
    <submittedName>
        <fullName evidence="5">BMP family ABC transporter substrate-binding protein</fullName>
    </submittedName>
</protein>
<comment type="caution">
    <text evidence="5">The sequence shown here is derived from an EMBL/GenBank/DDBJ whole genome shotgun (WGS) entry which is preliminary data.</text>
</comment>
<feature type="domain" description="ABC transporter substrate-binding protein PnrA-like" evidence="4">
    <location>
        <begin position="60"/>
        <end position="336"/>
    </location>
</feature>
<dbReference type="Proteomes" id="UP000806285">
    <property type="component" value="Unassembled WGS sequence"/>
</dbReference>
<dbReference type="CDD" id="cd19963">
    <property type="entry name" value="PBP1_BMP-like"/>
    <property type="match status" value="1"/>
</dbReference>
<evidence type="ECO:0000313" key="6">
    <source>
        <dbReference type="Proteomes" id="UP000806285"/>
    </source>
</evidence>
<accession>A0ABR9S784</accession>
<dbReference type="EMBL" id="JADDIV010000005">
    <property type="protein sequence ID" value="MBE7369348.1"/>
    <property type="molecule type" value="Genomic_DNA"/>
</dbReference>
<dbReference type="PANTHER" id="PTHR43208">
    <property type="entry name" value="ABC TRANSPORTER SUBSTRATE-BINDING PROTEIN"/>
    <property type="match status" value="1"/>
</dbReference>
<gene>
    <name evidence="5" type="ORF">IM787_17420</name>
</gene>
<organism evidence="5 6">
    <name type="scientific">Ramlibacter pallidus</name>
    <dbReference type="NCBI Taxonomy" id="2780087"/>
    <lineage>
        <taxon>Bacteria</taxon>
        <taxon>Pseudomonadati</taxon>
        <taxon>Pseudomonadota</taxon>
        <taxon>Betaproteobacteria</taxon>
        <taxon>Burkholderiales</taxon>
        <taxon>Comamonadaceae</taxon>
        <taxon>Ramlibacter</taxon>
    </lineage>
</organism>
<dbReference type="RefSeq" id="WP_193677980.1">
    <property type="nucleotide sequence ID" value="NZ_JADDIV010000005.1"/>
</dbReference>
<evidence type="ECO:0000313" key="5">
    <source>
        <dbReference type="EMBL" id="MBE7369348.1"/>
    </source>
</evidence>
<dbReference type="InterPro" id="IPR006311">
    <property type="entry name" value="TAT_signal"/>
</dbReference>
<name>A0ABR9S784_9BURK</name>
<dbReference type="Gene3D" id="3.40.50.2300">
    <property type="match status" value="2"/>
</dbReference>
<dbReference type="PROSITE" id="PS51318">
    <property type="entry name" value="TAT"/>
    <property type="match status" value="1"/>
</dbReference>
<evidence type="ECO:0000256" key="2">
    <source>
        <dbReference type="SAM" id="MobiDB-lite"/>
    </source>
</evidence>
<reference evidence="5 6" key="1">
    <citation type="submission" date="2020-10" db="EMBL/GenBank/DDBJ databases">
        <title>Ramlibacter sp. HM2 16S ribosomal RNA gene Genome sequencing and assembly.</title>
        <authorList>
            <person name="Kang M."/>
        </authorList>
    </citation>
    <scope>NUCLEOTIDE SEQUENCE [LARGE SCALE GENOMIC DNA]</scope>
    <source>
        <strain evidence="5 6">HM2</strain>
    </source>
</reference>
<dbReference type="Pfam" id="PF02608">
    <property type="entry name" value="Bmp"/>
    <property type="match status" value="1"/>
</dbReference>
<feature type="region of interest" description="Disordered" evidence="2">
    <location>
        <begin position="29"/>
        <end position="51"/>
    </location>
</feature>
<evidence type="ECO:0000256" key="1">
    <source>
        <dbReference type="ARBA" id="ARBA00022729"/>
    </source>
</evidence>
<dbReference type="PANTHER" id="PTHR43208:SF1">
    <property type="entry name" value="ABC TRANSPORTER SUBSTRATE-BINDING PROTEIN"/>
    <property type="match status" value="1"/>
</dbReference>
<evidence type="ECO:0000259" key="4">
    <source>
        <dbReference type="Pfam" id="PF02608"/>
    </source>
</evidence>
<keyword evidence="6" id="KW-1185">Reference proteome</keyword>
<dbReference type="InterPro" id="IPR003760">
    <property type="entry name" value="PnrA-like"/>
</dbReference>
<dbReference type="PROSITE" id="PS51257">
    <property type="entry name" value="PROKAR_LIPOPROTEIN"/>
    <property type="match status" value="1"/>
</dbReference>